<dbReference type="Proteomes" id="UP000184211">
    <property type="component" value="Unassembled WGS sequence"/>
</dbReference>
<evidence type="ECO:0000313" key="1">
    <source>
        <dbReference type="EMBL" id="SHH35064.1"/>
    </source>
</evidence>
<keyword evidence="2" id="KW-1185">Reference proteome</keyword>
<dbReference type="EMBL" id="FQWM01000004">
    <property type="protein sequence ID" value="SHH35064.1"/>
    <property type="molecule type" value="Genomic_DNA"/>
</dbReference>
<reference evidence="2" key="1">
    <citation type="submission" date="2016-11" db="EMBL/GenBank/DDBJ databases">
        <authorList>
            <person name="Varghese N."/>
            <person name="Submissions S."/>
        </authorList>
    </citation>
    <scope>NUCLEOTIDE SEQUENCE [LARGE SCALE GENOMIC DNA]</scope>
    <source>
        <strain evidence="2">DSM 28223</strain>
    </source>
</reference>
<protein>
    <submittedName>
        <fullName evidence="1">Replication-relaxation</fullName>
    </submittedName>
</protein>
<dbReference type="RefSeq" id="WP_072793281.1">
    <property type="nucleotide sequence ID" value="NZ_FQWM01000004.1"/>
</dbReference>
<gene>
    <name evidence="1" type="ORF">SAMN04488044_2423</name>
</gene>
<dbReference type="AlphaFoldDB" id="A0A1M5S999"/>
<dbReference type="Pfam" id="PF13814">
    <property type="entry name" value="Replic_Relax"/>
    <property type="match status" value="1"/>
</dbReference>
<organism evidence="1 2">
    <name type="scientific">Cognatishimia maritima</name>
    <dbReference type="NCBI Taxonomy" id="870908"/>
    <lineage>
        <taxon>Bacteria</taxon>
        <taxon>Pseudomonadati</taxon>
        <taxon>Pseudomonadota</taxon>
        <taxon>Alphaproteobacteria</taxon>
        <taxon>Rhodobacterales</taxon>
        <taxon>Paracoccaceae</taxon>
        <taxon>Cognatishimia</taxon>
    </lineage>
</organism>
<evidence type="ECO:0000313" key="2">
    <source>
        <dbReference type="Proteomes" id="UP000184211"/>
    </source>
</evidence>
<name>A0A1M5S999_9RHOB</name>
<sequence>MTKLDTLGRSTFHHIAPQRGVKPTERELRWFKHMACHRPQSSQYLYELTRDTHRCKDTALRQMQKLRAGDFLRLPTQQRATEGAGFNPYIYDLKIAAEDHLYEAGELESTVRPTGHWWHSYATSCVTSSMDIAAARRGVAYIPAHQILAKRDASLAIKTNRWTLIPDQLFALNYGRSFRAFMLEVDRGTEPLRSIEQYAALIEQSGHQAHYGLKANMLILWVFQSQRRQDAFLDLLQAQSEKVQQSILSKTVRFEVLAKQPDASLFEQAWKRSGASSVSINS</sequence>
<dbReference type="OrthoDB" id="192987at2"/>
<dbReference type="InterPro" id="IPR025855">
    <property type="entry name" value="Replic_Relax"/>
</dbReference>
<accession>A0A1M5S999</accession>
<dbReference type="STRING" id="870908.SAMN04488044_2423"/>
<proteinExistence type="predicted"/>